<dbReference type="RefSeq" id="WP_161074481.1">
    <property type="nucleotide sequence ID" value="NZ_WWCU01000033.1"/>
</dbReference>
<protein>
    <submittedName>
        <fullName evidence="1">Uncharacterized protein</fullName>
    </submittedName>
</protein>
<keyword evidence="2" id="KW-1185">Reference proteome</keyword>
<evidence type="ECO:0000313" key="2">
    <source>
        <dbReference type="Proteomes" id="UP000450676"/>
    </source>
</evidence>
<organism evidence="1 2">
    <name type="scientific">Pseudoduganella aquatica</name>
    <dbReference type="NCBI Taxonomy" id="2660641"/>
    <lineage>
        <taxon>Bacteria</taxon>
        <taxon>Pseudomonadati</taxon>
        <taxon>Pseudomonadota</taxon>
        <taxon>Betaproteobacteria</taxon>
        <taxon>Burkholderiales</taxon>
        <taxon>Oxalobacteraceae</taxon>
        <taxon>Telluria group</taxon>
        <taxon>Pseudoduganella</taxon>
    </lineage>
</organism>
<comment type="caution">
    <text evidence="1">The sequence shown here is derived from an EMBL/GenBank/DDBJ whole genome shotgun (WGS) entry which is preliminary data.</text>
</comment>
<name>A0A7X4HGP6_9BURK</name>
<evidence type="ECO:0000313" key="1">
    <source>
        <dbReference type="EMBL" id="MYN10192.1"/>
    </source>
</evidence>
<gene>
    <name evidence="1" type="ORF">GTP77_22985</name>
</gene>
<accession>A0A7X4HGP6</accession>
<dbReference type="AlphaFoldDB" id="A0A7X4HGP6"/>
<proteinExistence type="predicted"/>
<dbReference type="EMBL" id="WWCU01000033">
    <property type="protein sequence ID" value="MYN10192.1"/>
    <property type="molecule type" value="Genomic_DNA"/>
</dbReference>
<reference evidence="1 2" key="1">
    <citation type="submission" date="2019-12" db="EMBL/GenBank/DDBJ databases">
        <title>Novel species isolated from a subtropical stream in China.</title>
        <authorList>
            <person name="Lu H."/>
        </authorList>
    </citation>
    <scope>NUCLEOTIDE SEQUENCE [LARGE SCALE GENOMIC DNA]</scope>
    <source>
        <strain evidence="1 2">FT127W</strain>
    </source>
</reference>
<sequence>MTNEETRSTEARRRFPTIPQRSIIEDVWEVRLLARTFGGDEAKIAREARLKSQLEWSLDMEWLDTVAEQSGMDADHKSFLAAQFKERNQRFWQEFSHTED</sequence>
<dbReference type="Proteomes" id="UP000450676">
    <property type="component" value="Unassembled WGS sequence"/>
</dbReference>